<proteinExistence type="predicted"/>
<dbReference type="EMBL" id="JYDH01002052">
    <property type="protein sequence ID" value="KRY24045.1"/>
    <property type="molecule type" value="Genomic_DNA"/>
</dbReference>
<dbReference type="OrthoDB" id="5930397at2759"/>
<reference evidence="1 3" key="1">
    <citation type="submission" date="2015-01" db="EMBL/GenBank/DDBJ databases">
        <title>Evolution of Trichinella species and genotypes.</title>
        <authorList>
            <person name="Korhonen P.K."/>
            <person name="Edoardo P."/>
            <person name="Giuseppe L.R."/>
            <person name="Gasser R.B."/>
        </authorList>
    </citation>
    <scope>NUCLEOTIDE SEQUENCE [LARGE SCALE GENOMIC DNA]</scope>
    <source>
        <strain evidence="1">ISS3</strain>
    </source>
</reference>
<comment type="caution">
    <text evidence="1">The sequence shown here is derived from an EMBL/GenBank/DDBJ whole genome shotgun (WGS) entry which is preliminary data.</text>
</comment>
<organism evidence="1 3">
    <name type="scientific">Trichinella spiralis</name>
    <name type="common">Trichina worm</name>
    <dbReference type="NCBI Taxonomy" id="6334"/>
    <lineage>
        <taxon>Eukaryota</taxon>
        <taxon>Metazoa</taxon>
        <taxon>Ecdysozoa</taxon>
        <taxon>Nematoda</taxon>
        <taxon>Enoplea</taxon>
        <taxon>Dorylaimia</taxon>
        <taxon>Trichinellida</taxon>
        <taxon>Trichinellidae</taxon>
        <taxon>Trichinella</taxon>
    </lineage>
</organism>
<dbReference type="Proteomes" id="UP000054776">
    <property type="component" value="Unassembled WGS sequence"/>
</dbReference>
<dbReference type="EMBL" id="JYDH01002051">
    <property type="protein sequence ID" value="KRY24046.1"/>
    <property type="molecule type" value="Genomic_DNA"/>
</dbReference>
<keyword evidence="3" id="KW-1185">Reference proteome</keyword>
<sequence>MSSYKHFGIGLSDCMGCKDNAGGVQLLCQSTTLQMDL</sequence>
<accession>A0A0V1AH94</accession>
<name>A0A0V1AH94_TRISP</name>
<dbReference type="AlphaFoldDB" id="A0A0V1AH94"/>
<evidence type="ECO:0000313" key="2">
    <source>
        <dbReference type="EMBL" id="KRY24046.1"/>
    </source>
</evidence>
<evidence type="ECO:0000313" key="3">
    <source>
        <dbReference type="Proteomes" id="UP000054776"/>
    </source>
</evidence>
<evidence type="ECO:0000313" key="1">
    <source>
        <dbReference type="EMBL" id="KRY24045.1"/>
    </source>
</evidence>
<dbReference type="InParanoid" id="A0A0V1AH94"/>
<gene>
    <name evidence="1" type="ORF">T01_10616</name>
    <name evidence="2" type="ORF">T01_4557</name>
</gene>
<protein>
    <submittedName>
        <fullName evidence="1">Uncharacterized protein</fullName>
    </submittedName>
</protein>